<dbReference type="RefSeq" id="WP_096583030.1">
    <property type="nucleotide sequence ID" value="NZ_CAWNJS010000001.1"/>
</dbReference>
<dbReference type="EMBL" id="AP018248">
    <property type="protein sequence ID" value="BAZ02653.1"/>
    <property type="molecule type" value="Genomic_DNA"/>
</dbReference>
<keyword evidence="6 7" id="KW-0604">Photosystem II</keyword>
<sequence>MFEAIANINWEVIFQLLFVALIVLAGPAVIFVLAFRNGDL</sequence>
<dbReference type="NCBIfam" id="NF010239">
    <property type="entry name" value="PRK13686.1"/>
    <property type="match status" value="1"/>
</dbReference>
<evidence type="ECO:0000313" key="8">
    <source>
        <dbReference type="EMBL" id="BAZ02653.1"/>
    </source>
</evidence>
<comment type="subcellular location">
    <subcellularLocation>
        <location evidence="7">Cellular thylakoid membrane</location>
        <topology evidence="7">Single-pass membrane protein</topology>
    </subcellularLocation>
    <subcellularLocation>
        <location evidence="1">Membrane</location>
        <topology evidence="1">Single-pass membrane protein</topology>
    </subcellularLocation>
</comment>
<dbReference type="KEGG" id="ttq:NIES37_66660"/>
<gene>
    <name evidence="7" type="primary">psb30</name>
    <name evidence="7" type="synonym">ycf12</name>
    <name evidence="8" type="ORF">NIES37_66660</name>
</gene>
<dbReference type="GO" id="GO:0031676">
    <property type="term" value="C:plasma membrane-derived thylakoid membrane"/>
    <property type="evidence" value="ECO:0007669"/>
    <property type="project" value="UniProtKB-SubCell"/>
</dbReference>
<evidence type="ECO:0000256" key="3">
    <source>
        <dbReference type="ARBA" id="ARBA00022692"/>
    </source>
</evidence>
<comment type="subunit">
    <text evidence="7">PSII is composed of 1 copy each of membrane proteins PsbA, PsbB, PsbC, PsbD, PsbE, PsbF, PsbH, PsbI, PsbJ, PsbK, PsbL, PsbM, PsbT, PsbX, PsbY, PsbZ, Psb30/Ycf12, peripheral proteins PsbO, CyanoQ (PsbQ), PsbU, PsbV and a large number of cofactors. It forms dimeric complexes.</text>
</comment>
<feature type="transmembrane region" description="Helical" evidence="7">
    <location>
        <begin position="12"/>
        <end position="35"/>
    </location>
</feature>
<keyword evidence="5 7" id="KW-0472">Membrane</keyword>
<keyword evidence="4 7" id="KW-1133">Transmembrane helix</keyword>
<accession>A0A1Z4NA95</accession>
<evidence type="ECO:0000256" key="5">
    <source>
        <dbReference type="ARBA" id="ARBA00023136"/>
    </source>
</evidence>
<comment type="similarity">
    <text evidence="7">Belongs to the Psb30/Ycf12 family.</text>
</comment>
<keyword evidence="7" id="KW-0793">Thylakoid</keyword>
<dbReference type="Proteomes" id="UP000218785">
    <property type="component" value="Chromosome"/>
</dbReference>
<evidence type="ECO:0000256" key="2">
    <source>
        <dbReference type="ARBA" id="ARBA00022531"/>
    </source>
</evidence>
<dbReference type="GO" id="GO:0015979">
    <property type="term" value="P:photosynthesis"/>
    <property type="evidence" value="ECO:0007669"/>
    <property type="project" value="UniProtKB-KW"/>
</dbReference>
<evidence type="ECO:0000256" key="6">
    <source>
        <dbReference type="ARBA" id="ARBA00023276"/>
    </source>
</evidence>
<proteinExistence type="inferred from homology"/>
<dbReference type="AlphaFoldDB" id="A0A1Z4NA95"/>
<keyword evidence="9" id="KW-1185">Reference proteome</keyword>
<keyword evidence="2 7" id="KW-0602">Photosynthesis</keyword>
<evidence type="ECO:0000256" key="4">
    <source>
        <dbReference type="ARBA" id="ARBA00022989"/>
    </source>
</evidence>
<dbReference type="HAMAP" id="MF_01329">
    <property type="entry name" value="PSII_Psb30_Ycf12"/>
    <property type="match status" value="1"/>
</dbReference>
<reference evidence="8 9" key="1">
    <citation type="submission" date="2017-06" db="EMBL/GenBank/DDBJ databases">
        <title>Genome sequencing of cyanobaciteial culture collection at National Institute for Environmental Studies (NIES).</title>
        <authorList>
            <person name="Hirose Y."/>
            <person name="Shimura Y."/>
            <person name="Fujisawa T."/>
            <person name="Nakamura Y."/>
            <person name="Kawachi M."/>
        </authorList>
    </citation>
    <scope>NUCLEOTIDE SEQUENCE [LARGE SCALE GENOMIC DNA]</scope>
    <source>
        <strain evidence="8 9">NIES-37</strain>
    </source>
</reference>
<keyword evidence="3 7" id="KW-0812">Transmembrane</keyword>
<evidence type="ECO:0000313" key="9">
    <source>
        <dbReference type="Proteomes" id="UP000218785"/>
    </source>
</evidence>
<organism evidence="8 9">
    <name type="scientific">Tolypothrix tenuis PCC 7101</name>
    <dbReference type="NCBI Taxonomy" id="231146"/>
    <lineage>
        <taxon>Bacteria</taxon>
        <taxon>Bacillati</taxon>
        <taxon>Cyanobacteriota</taxon>
        <taxon>Cyanophyceae</taxon>
        <taxon>Nostocales</taxon>
        <taxon>Tolypothrichaceae</taxon>
        <taxon>Tolypothrix</taxon>
    </lineage>
</organism>
<protein>
    <recommendedName>
        <fullName evidence="7">Photosystem II reaction center protein Psb30</fullName>
    </recommendedName>
    <alternativeName>
        <fullName evidence="7">Photosystem II reaction center protein Ycf12</fullName>
    </alternativeName>
</protein>
<dbReference type="InterPro" id="IPR010284">
    <property type="entry name" value="PSII_Ycf12_core-subunit"/>
</dbReference>
<name>A0A1Z4NA95_9CYAN</name>
<evidence type="ECO:0000256" key="7">
    <source>
        <dbReference type="HAMAP-Rule" id="MF_01329"/>
    </source>
</evidence>
<comment type="function">
    <text evidence="7">A core subunit of photosystem II (PSII), probably helps stabilize the reaction center.</text>
</comment>
<evidence type="ECO:0000256" key="1">
    <source>
        <dbReference type="ARBA" id="ARBA00004167"/>
    </source>
</evidence>
<dbReference type="GO" id="GO:0009523">
    <property type="term" value="C:photosystem II"/>
    <property type="evidence" value="ECO:0007669"/>
    <property type="project" value="UniProtKB-KW"/>
</dbReference>
<dbReference type="Pfam" id="PF05969">
    <property type="entry name" value="PSII_Ycf12"/>
    <property type="match status" value="1"/>
</dbReference>